<dbReference type="Gene3D" id="3.30.60.90">
    <property type="match status" value="1"/>
</dbReference>
<dbReference type="InterPro" id="IPR000433">
    <property type="entry name" value="Znf_ZZ"/>
</dbReference>
<comment type="caution">
    <text evidence="9">The sequence shown here is derived from an EMBL/GenBank/DDBJ whole genome shotgun (WGS) entry which is preliminary data.</text>
</comment>
<dbReference type="AlphaFoldDB" id="A0A409WX58"/>
<dbReference type="InParanoid" id="A0A409WX58"/>
<evidence type="ECO:0000313" key="10">
    <source>
        <dbReference type="Proteomes" id="UP000283269"/>
    </source>
</evidence>
<dbReference type="Proteomes" id="UP000283269">
    <property type="component" value="Unassembled WGS sequence"/>
</dbReference>
<name>A0A409WX58_PSICY</name>
<dbReference type="SUPFAM" id="SSF57850">
    <property type="entry name" value="RING/U-box"/>
    <property type="match status" value="1"/>
</dbReference>
<feature type="domain" description="Cytochrome c" evidence="8">
    <location>
        <begin position="507"/>
        <end position="662"/>
    </location>
</feature>
<dbReference type="InterPro" id="IPR043145">
    <property type="entry name" value="Znf_ZZ_sf"/>
</dbReference>
<dbReference type="GO" id="GO:0020037">
    <property type="term" value="F:heme binding"/>
    <property type="evidence" value="ECO:0007669"/>
    <property type="project" value="InterPro"/>
</dbReference>
<feature type="compositionally biased region" description="Acidic residues" evidence="7">
    <location>
        <begin position="889"/>
        <end position="902"/>
    </location>
</feature>
<dbReference type="InterPro" id="IPR009056">
    <property type="entry name" value="Cyt_c-like_dom"/>
</dbReference>
<feature type="region of interest" description="Disordered" evidence="7">
    <location>
        <begin position="849"/>
        <end position="951"/>
    </location>
</feature>
<keyword evidence="4 5" id="KW-0408">Iron</keyword>
<dbReference type="STRING" id="93625.A0A409WX58"/>
<feature type="coiled-coil region" evidence="6">
    <location>
        <begin position="1075"/>
        <end position="1109"/>
    </location>
</feature>
<keyword evidence="3" id="KW-0862">Zinc</keyword>
<dbReference type="PROSITE" id="PS51007">
    <property type="entry name" value="CYTC"/>
    <property type="match status" value="1"/>
</dbReference>
<evidence type="ECO:0000256" key="2">
    <source>
        <dbReference type="ARBA" id="ARBA00022771"/>
    </source>
</evidence>
<dbReference type="GO" id="GO:0008270">
    <property type="term" value="F:zinc ion binding"/>
    <property type="evidence" value="ECO:0007669"/>
    <property type="project" value="UniProtKB-KW"/>
</dbReference>
<feature type="compositionally biased region" description="Basic and acidic residues" evidence="7">
    <location>
        <begin position="854"/>
        <end position="865"/>
    </location>
</feature>
<evidence type="ECO:0000256" key="3">
    <source>
        <dbReference type="ARBA" id="ARBA00022833"/>
    </source>
</evidence>
<protein>
    <recommendedName>
        <fullName evidence="8">Cytochrome c domain-containing protein</fullName>
    </recommendedName>
</protein>
<dbReference type="PROSITE" id="PS01357">
    <property type="entry name" value="ZF_ZZ_1"/>
    <property type="match status" value="1"/>
</dbReference>
<dbReference type="GO" id="GO:0009055">
    <property type="term" value="F:electron transfer activity"/>
    <property type="evidence" value="ECO:0007669"/>
    <property type="project" value="InterPro"/>
</dbReference>
<dbReference type="EMBL" id="NHYD01003050">
    <property type="protein sequence ID" value="PPQ83098.1"/>
    <property type="molecule type" value="Genomic_DNA"/>
</dbReference>
<evidence type="ECO:0000256" key="4">
    <source>
        <dbReference type="ARBA" id="ARBA00023004"/>
    </source>
</evidence>
<feature type="compositionally biased region" description="Basic and acidic residues" evidence="7">
    <location>
        <begin position="1036"/>
        <end position="1054"/>
    </location>
</feature>
<dbReference type="OrthoDB" id="3222020at2759"/>
<evidence type="ECO:0000256" key="7">
    <source>
        <dbReference type="SAM" id="MobiDB-lite"/>
    </source>
</evidence>
<organism evidence="9 10">
    <name type="scientific">Psilocybe cyanescens</name>
    <dbReference type="NCBI Taxonomy" id="93625"/>
    <lineage>
        <taxon>Eukaryota</taxon>
        <taxon>Fungi</taxon>
        <taxon>Dikarya</taxon>
        <taxon>Basidiomycota</taxon>
        <taxon>Agaricomycotina</taxon>
        <taxon>Agaricomycetes</taxon>
        <taxon>Agaricomycetidae</taxon>
        <taxon>Agaricales</taxon>
        <taxon>Agaricineae</taxon>
        <taxon>Strophariaceae</taxon>
        <taxon>Psilocybe</taxon>
    </lineage>
</organism>
<sequence length="1116" mass="126649">MSSLFGRKKAKKAEGSADALPPPMPEPQTQGLDGFLKQEYKQWEKAHVKMKDAPPPDGHDYLKHAANLLALLEGMGAGDTLFSKAVIEAFKAAVLFEQDRRENDARVTSVFLAQTDMMRVLLDVDDIANRRRNRPTVDVLRSDATLNDTLMAIQKEIKSCGNSIDTYYNESRFVKFWKSQDWKERILGHIEQFNKFRVELQQTLSIQVASGVEDLVSKMDIVLSRFFTPKHDWEKALDAKTRQLQGSTSDLWAADTLQSLISVTQDPSAVSSSVAFAADMQLFKVKKELELSLDTLCDKNLNKFEMKLSFHAQQMELAIANSAQLVIQSLSGPSDRLVNEDLKQLWKEMDWIFCVENKFFVSALFEFYLDRFSTNRTISAAPPKEGETASESQKGTVDWFKQLFSLSVSAPKFSFLSRLGAINHPDAWTLEYIALNGDQITRAIDNDSSGFIRISEANTFAQQCPRGWSLPQWCAYSAAGWAYEARIYRRRISHLTFKLTEMQASVLDSNRGYLFLFSLVNFCTICHAFTREPTTSQDAHTFAPELRELVKEKVLQQDDLYREHLQSLRWTVEDESTIHLLYGEKDPEKYILQFCTLMLEQLLALCTVCRTATVDVREWLRLSAAFRVMREVTVRRVSELGARFQNSKDSVEDIATYHGGIWSYVVHELDIDKIDTLNVDMFVPYSREELAEALADRPILDDFPPTMTPPYLEYPIWENYVKTLDPADVPASIPRTWDPIDDTLFSHLADRTANADFPFTGWGCDRCRNIQTQERRYTCLKCSGLDFCRDCLRLEPNEHVANHSPLHTYLLVSFVFMPEEQQRINLEAENVLEQLQQQYRAQQRSISASTAAATKEKDGVSKEEVDTSQEENALGTEKEETVVTQSEEAPSEDVALGEDEAVPQEMAELPQENETEKQGTPTPPIGEEDNKVEIKGNGDTSPEDAETKIADRVPESTPLNKLFVCGRCVEPISWDSDFFRCVGHSCQNYYLCQKCLPERFDANEDDHQWWHSLLCLRKDLIVNTSSDTPSSEVIETNERPKADATDEVANDDKPAVSDSTINVRISNIEEKLSILDNIHSCNSALEQKVERLEAKLDNVMAALETLLGNLPGKSVA</sequence>
<evidence type="ECO:0000256" key="1">
    <source>
        <dbReference type="ARBA" id="ARBA00022723"/>
    </source>
</evidence>
<evidence type="ECO:0000259" key="8">
    <source>
        <dbReference type="PROSITE" id="PS51007"/>
    </source>
</evidence>
<reference evidence="9 10" key="1">
    <citation type="journal article" date="2018" name="Evol. Lett.">
        <title>Horizontal gene cluster transfer increased hallucinogenic mushroom diversity.</title>
        <authorList>
            <person name="Reynolds H.T."/>
            <person name="Vijayakumar V."/>
            <person name="Gluck-Thaler E."/>
            <person name="Korotkin H.B."/>
            <person name="Matheny P.B."/>
            <person name="Slot J.C."/>
        </authorList>
    </citation>
    <scope>NUCLEOTIDE SEQUENCE [LARGE SCALE GENOMIC DNA]</scope>
    <source>
        <strain evidence="9 10">2631</strain>
    </source>
</reference>
<evidence type="ECO:0000313" key="9">
    <source>
        <dbReference type="EMBL" id="PPQ83098.1"/>
    </source>
</evidence>
<keyword evidence="10" id="KW-1185">Reference proteome</keyword>
<keyword evidence="1 5" id="KW-0479">Metal-binding</keyword>
<gene>
    <name evidence="9" type="ORF">CVT25_003802</name>
</gene>
<evidence type="ECO:0000256" key="5">
    <source>
        <dbReference type="PROSITE-ProRule" id="PRU00433"/>
    </source>
</evidence>
<keyword evidence="5" id="KW-0349">Heme</keyword>
<keyword evidence="2" id="KW-0863">Zinc-finger</keyword>
<feature type="region of interest" description="Disordered" evidence="7">
    <location>
        <begin position="1"/>
        <end position="34"/>
    </location>
</feature>
<keyword evidence="6" id="KW-0175">Coiled coil</keyword>
<proteinExistence type="predicted"/>
<feature type="region of interest" description="Disordered" evidence="7">
    <location>
        <begin position="1027"/>
        <end position="1054"/>
    </location>
</feature>
<feature type="compositionally biased region" description="Basic residues" evidence="7">
    <location>
        <begin position="1"/>
        <end position="11"/>
    </location>
</feature>
<evidence type="ECO:0000256" key="6">
    <source>
        <dbReference type="SAM" id="Coils"/>
    </source>
</evidence>
<accession>A0A409WX58</accession>